<dbReference type="InterPro" id="IPR051612">
    <property type="entry name" value="Teichoic_Acid_Biosynth"/>
</dbReference>
<keyword evidence="6 7" id="KW-0472">Membrane</keyword>
<evidence type="ECO:0000256" key="5">
    <source>
        <dbReference type="ARBA" id="ARBA00022944"/>
    </source>
</evidence>
<dbReference type="Gene3D" id="3.40.50.11820">
    <property type="match status" value="1"/>
</dbReference>
<sequence>MEPRIDVIQLCIHDKRLFIAIEGEIACNHRPLKPKVLLWFDNGQEDRNFLMRITEIRYGPGESCGFKGEFCCELEHVFSKRCIKSFPFNMHFDIVYDDNYYRKIRVTCDPSTFGLQANSYNIEFVNQNSFNFYALKAKESVLHKSWVKIKNIVCNIMIVCGLTVMIPWGILELLLIPFGLIPLENKRQAMYERMRKSKALSLTDKGFYLFNRVLRRLKKSLIRAGYYGLSVLPKKSKSVSFISQRSKRIEGNFKFVYEGLSNHSDIKLRTFLNTRTIERMTYKDIFCFVKACAYSQVVLVDEYMPAMYAIRLKEPTKLIQLWHACGAFKTFGFSRIGLPGEPPQSSPVHRTYDYVTVSSENVRVWYAQGFGLPMEAIIPTGVPRTDIFINSEYAYKVRTDFYEAYPKLKNKKILLFAPTFRGTGKETAFYPMERFQPERIYKETGGEYAILIKQHPFVQNSITINEKYSDYILNMSNFPEINDLLFISDLIVTDYSSLIFEASLLNLPMLFYVYDLEEYTSERDFYFDFDSSVPGKKVFTQEELITAINESDFQHEKVDQFAKRYFDHIDGQSTKRVVDLILENL</sequence>
<evidence type="ECO:0000256" key="3">
    <source>
        <dbReference type="ARBA" id="ARBA00022475"/>
    </source>
</evidence>
<evidence type="ECO:0000256" key="4">
    <source>
        <dbReference type="ARBA" id="ARBA00022679"/>
    </source>
</evidence>
<comment type="similarity">
    <text evidence="2">Belongs to the CDP-glycerol glycerophosphotransferase family.</text>
</comment>
<organism evidence="8 9">
    <name type="scientific">Hominibacterium faecale</name>
    <dbReference type="NCBI Taxonomy" id="2839743"/>
    <lineage>
        <taxon>Bacteria</taxon>
        <taxon>Bacillati</taxon>
        <taxon>Bacillota</taxon>
        <taxon>Clostridia</taxon>
        <taxon>Peptostreptococcales</taxon>
        <taxon>Anaerovoracaceae</taxon>
        <taxon>Hominibacterium</taxon>
    </lineage>
</organism>
<evidence type="ECO:0000256" key="6">
    <source>
        <dbReference type="ARBA" id="ARBA00023136"/>
    </source>
</evidence>
<evidence type="ECO:0000256" key="7">
    <source>
        <dbReference type="SAM" id="Phobius"/>
    </source>
</evidence>
<keyword evidence="7" id="KW-0812">Transmembrane</keyword>
<dbReference type="InterPro" id="IPR043149">
    <property type="entry name" value="TagF_N"/>
</dbReference>
<dbReference type="EMBL" id="JAOSHN010000004">
    <property type="protein sequence ID" value="MCU7378699.1"/>
    <property type="molecule type" value="Genomic_DNA"/>
</dbReference>
<dbReference type="SUPFAM" id="SSF53756">
    <property type="entry name" value="UDP-Glycosyltransferase/glycogen phosphorylase"/>
    <property type="match status" value="1"/>
</dbReference>
<comment type="subcellular location">
    <subcellularLocation>
        <location evidence="1">Cell membrane</location>
        <topology evidence="1">Peripheral membrane protein</topology>
    </subcellularLocation>
</comment>
<keyword evidence="4" id="KW-0808">Transferase</keyword>
<comment type="caution">
    <text evidence="8">The sequence shown here is derived from an EMBL/GenBank/DDBJ whole genome shotgun (WGS) entry which is preliminary data.</text>
</comment>
<dbReference type="GO" id="GO:0005886">
    <property type="term" value="C:plasma membrane"/>
    <property type="evidence" value="ECO:0007669"/>
    <property type="project" value="UniProtKB-SubCell"/>
</dbReference>
<dbReference type="GO" id="GO:0047355">
    <property type="term" value="F:CDP-glycerol glycerophosphotransferase activity"/>
    <property type="evidence" value="ECO:0007669"/>
    <property type="project" value="InterPro"/>
</dbReference>
<dbReference type="AlphaFoldDB" id="A0A9J6QUN2"/>
<name>A0A9J6QUN2_9FIRM</name>
<dbReference type="PANTHER" id="PTHR37316:SF2">
    <property type="entry name" value="TEICHOIC ACID RIBITOL-PHOSPHATE POLYMERASE TARK"/>
    <property type="match status" value="1"/>
</dbReference>
<accession>A0A9J6QUN2</accession>
<feature type="transmembrane region" description="Helical" evidence="7">
    <location>
        <begin position="152"/>
        <end position="180"/>
    </location>
</feature>
<dbReference type="InterPro" id="IPR043148">
    <property type="entry name" value="TagF_C"/>
</dbReference>
<evidence type="ECO:0000313" key="8">
    <source>
        <dbReference type="EMBL" id="MCU7378699.1"/>
    </source>
</evidence>
<dbReference type="GO" id="GO:0019350">
    <property type="term" value="P:teichoic acid biosynthetic process"/>
    <property type="evidence" value="ECO:0007669"/>
    <property type="project" value="UniProtKB-KW"/>
</dbReference>
<evidence type="ECO:0000313" key="9">
    <source>
        <dbReference type="Proteomes" id="UP001065549"/>
    </source>
</evidence>
<dbReference type="InterPro" id="IPR007554">
    <property type="entry name" value="Glycerophosphate_synth"/>
</dbReference>
<gene>
    <name evidence="8" type="ORF">OBO34_10065</name>
</gene>
<proteinExistence type="inferred from homology"/>
<keyword evidence="3" id="KW-1003">Cell membrane</keyword>
<protein>
    <submittedName>
        <fullName evidence="8">CDP-glycerol glycerophosphotransferase family protein</fullName>
    </submittedName>
</protein>
<dbReference type="PANTHER" id="PTHR37316">
    <property type="entry name" value="TEICHOIC ACID GLYCEROL-PHOSPHATE PRIMASE"/>
    <property type="match status" value="1"/>
</dbReference>
<keyword evidence="7" id="KW-1133">Transmembrane helix</keyword>
<dbReference type="Pfam" id="PF04464">
    <property type="entry name" value="Glyphos_transf"/>
    <property type="match status" value="1"/>
</dbReference>
<keyword evidence="9" id="KW-1185">Reference proteome</keyword>
<evidence type="ECO:0000256" key="1">
    <source>
        <dbReference type="ARBA" id="ARBA00004202"/>
    </source>
</evidence>
<evidence type="ECO:0000256" key="2">
    <source>
        <dbReference type="ARBA" id="ARBA00010488"/>
    </source>
</evidence>
<dbReference type="Proteomes" id="UP001065549">
    <property type="component" value="Unassembled WGS sequence"/>
</dbReference>
<dbReference type="RefSeq" id="WP_227754817.1">
    <property type="nucleotide sequence ID" value="NZ_JAOSHN010000004.1"/>
</dbReference>
<keyword evidence="5" id="KW-0777">Teichoic acid biosynthesis</keyword>
<reference evidence="8" key="1">
    <citation type="submission" date="2022-09" db="EMBL/GenBank/DDBJ databases">
        <title>Culturomic study of gut microbiota in children with autism spectrum disorder.</title>
        <authorList>
            <person name="Efimov B.A."/>
            <person name="Chaplin A.V."/>
            <person name="Sokolova S.R."/>
            <person name="Pikina A.P."/>
            <person name="Korzhanova M."/>
            <person name="Belova V."/>
            <person name="Korostin D."/>
        </authorList>
    </citation>
    <scope>NUCLEOTIDE SEQUENCE</scope>
    <source>
        <strain evidence="8">ASD5510</strain>
    </source>
</reference>
<dbReference type="Gene3D" id="3.40.50.12580">
    <property type="match status" value="1"/>
</dbReference>